<dbReference type="Proteomes" id="UP000028924">
    <property type="component" value="Unassembled WGS sequence"/>
</dbReference>
<name>A0A087SR17_AUXPR</name>
<reference evidence="5 6" key="1">
    <citation type="journal article" date="2014" name="BMC Genomics">
        <title>Oil accumulation mechanisms of the oleaginous microalga Chlorella protothecoides revealed through its genome, transcriptomes, and proteomes.</title>
        <authorList>
            <person name="Gao C."/>
            <person name="Wang Y."/>
            <person name="Shen Y."/>
            <person name="Yan D."/>
            <person name="He X."/>
            <person name="Dai J."/>
            <person name="Wu Q."/>
        </authorList>
    </citation>
    <scope>NUCLEOTIDE SEQUENCE [LARGE SCALE GENOMIC DNA]</scope>
    <source>
        <strain evidence="5 6">0710</strain>
    </source>
</reference>
<dbReference type="eggNOG" id="KOG0180">
    <property type="taxonomic scope" value="Eukaryota"/>
</dbReference>
<dbReference type="InterPro" id="IPR001353">
    <property type="entry name" value="Proteasome_sua/b"/>
</dbReference>
<evidence type="ECO:0000256" key="4">
    <source>
        <dbReference type="RuleBase" id="RU004203"/>
    </source>
</evidence>
<dbReference type="FunFam" id="3.60.20.10:FF:000003">
    <property type="entry name" value="Proteasome subunit beta type-3"/>
    <property type="match status" value="1"/>
</dbReference>
<dbReference type="PROSITE" id="PS51476">
    <property type="entry name" value="PROTEASOME_BETA_2"/>
    <property type="match status" value="1"/>
</dbReference>
<dbReference type="CDD" id="cd03759">
    <property type="entry name" value="proteasome_beta_type_3"/>
    <property type="match status" value="1"/>
</dbReference>
<dbReference type="OrthoDB" id="204949at2759"/>
<comment type="subunit">
    <text evidence="4">Component of the proteasome complex.</text>
</comment>
<dbReference type="PANTHER" id="PTHR32194">
    <property type="entry name" value="METALLOPROTEASE TLDD"/>
    <property type="match status" value="1"/>
</dbReference>
<dbReference type="InterPro" id="IPR016050">
    <property type="entry name" value="Proteasome_bsu_CS"/>
</dbReference>
<dbReference type="AlphaFoldDB" id="A0A087SR17"/>
<dbReference type="InterPro" id="IPR029055">
    <property type="entry name" value="Ntn_hydrolases_N"/>
</dbReference>
<dbReference type="GeneID" id="23618329"/>
<dbReference type="SUPFAM" id="SSF56235">
    <property type="entry name" value="N-terminal nucleophile aminohydrolases (Ntn hydrolases)"/>
    <property type="match status" value="1"/>
</dbReference>
<dbReference type="GO" id="GO:0043161">
    <property type="term" value="P:proteasome-mediated ubiquitin-dependent protein catabolic process"/>
    <property type="evidence" value="ECO:0007669"/>
    <property type="project" value="InterPro"/>
</dbReference>
<organism evidence="5 6">
    <name type="scientific">Auxenochlorella protothecoides</name>
    <name type="common">Green microalga</name>
    <name type="synonym">Chlorella protothecoides</name>
    <dbReference type="NCBI Taxonomy" id="3075"/>
    <lineage>
        <taxon>Eukaryota</taxon>
        <taxon>Viridiplantae</taxon>
        <taxon>Chlorophyta</taxon>
        <taxon>core chlorophytes</taxon>
        <taxon>Trebouxiophyceae</taxon>
        <taxon>Chlorellales</taxon>
        <taxon>Chlorellaceae</taxon>
        <taxon>Auxenochlorella</taxon>
    </lineage>
</organism>
<dbReference type="EMBL" id="KL662165">
    <property type="protein sequence ID" value="KFM28171.1"/>
    <property type="molecule type" value="Genomic_DNA"/>
</dbReference>
<dbReference type="GO" id="GO:0019774">
    <property type="term" value="C:proteasome core complex, beta-subunit complex"/>
    <property type="evidence" value="ECO:0007669"/>
    <property type="project" value="InterPro"/>
</dbReference>
<protein>
    <recommendedName>
        <fullName evidence="4">Proteasome subunit beta</fullName>
    </recommendedName>
</protein>
<keyword evidence="6" id="KW-1185">Reference proteome</keyword>
<evidence type="ECO:0000256" key="2">
    <source>
        <dbReference type="ARBA" id="ARBA00022942"/>
    </source>
</evidence>
<keyword evidence="1 4" id="KW-0963">Cytoplasm</keyword>
<dbReference type="PANTHER" id="PTHR32194:SF10">
    <property type="entry name" value="PROTEASOME SUBUNIT BETA TYPE-3"/>
    <property type="match status" value="1"/>
</dbReference>
<gene>
    <name evidence="5" type="ORF">F751_6938</name>
</gene>
<dbReference type="InterPro" id="IPR033811">
    <property type="entry name" value="Proteasome_beta_3"/>
</dbReference>
<comment type="subcellular location">
    <subcellularLocation>
        <location evidence="4">Cytoplasm</location>
    </subcellularLocation>
    <subcellularLocation>
        <location evidence="4">Nucleus</location>
    </subcellularLocation>
</comment>
<evidence type="ECO:0000256" key="3">
    <source>
        <dbReference type="ARBA" id="ARBA00023242"/>
    </source>
</evidence>
<dbReference type="InterPro" id="IPR023333">
    <property type="entry name" value="Proteasome_suB-type"/>
</dbReference>
<dbReference type="KEGG" id="apro:F751_6938"/>
<dbReference type="GO" id="GO:0005737">
    <property type="term" value="C:cytoplasm"/>
    <property type="evidence" value="ECO:0007669"/>
    <property type="project" value="UniProtKB-SubCell"/>
</dbReference>
<comment type="similarity">
    <text evidence="4">Belongs to the peptidase T1B family.</text>
</comment>
<proteinExistence type="inferred from homology"/>
<evidence type="ECO:0000256" key="1">
    <source>
        <dbReference type="ARBA" id="ARBA00022490"/>
    </source>
</evidence>
<accession>A0A087SR17</accession>
<evidence type="ECO:0000313" key="6">
    <source>
        <dbReference type="Proteomes" id="UP000028924"/>
    </source>
</evidence>
<sequence>MVVTPDHLTLQPRVIFEYNGSAIIAMAGKECVAIASDLRFGVQLQTLATDHKKVYKIHDQLFLGLSGLASDAETLSQRFKFKHTLYKLREERDIKPSAFAQLVSATLYEKRFGPYFCQPVIAGLEPDGTPYLCGMDSIGAIETAKDFMIAGTASDALLGICESLWRPDMGPEELFEVTAEALLSGQGRDCLAGWGAVVYVITKDQIIARQLKERTV</sequence>
<dbReference type="RefSeq" id="XP_011401184.1">
    <property type="nucleotide sequence ID" value="XM_011402882.1"/>
</dbReference>
<dbReference type="Pfam" id="PF00227">
    <property type="entry name" value="Proteasome"/>
    <property type="match status" value="1"/>
</dbReference>
<comment type="function">
    <text evidence="4">Component of the proteasome, a multicatalytic proteinase complex which is characterized by its ability to cleave peptides with Arg, Phe, Tyr, Leu, and Glu adjacent to the leaving group at neutral or slightly basic pH. The proteasome has an ATP-dependent proteolytic activity.</text>
</comment>
<evidence type="ECO:0000313" key="5">
    <source>
        <dbReference type="EMBL" id="KFM28171.1"/>
    </source>
</evidence>
<keyword evidence="2 4" id="KW-0647">Proteasome</keyword>
<keyword evidence="3 4" id="KW-0539">Nucleus</keyword>
<dbReference type="PROSITE" id="PS00854">
    <property type="entry name" value="PROTEASOME_BETA_1"/>
    <property type="match status" value="1"/>
</dbReference>
<dbReference type="Gene3D" id="3.60.20.10">
    <property type="entry name" value="Glutamine Phosphoribosylpyrophosphate, subunit 1, domain 1"/>
    <property type="match status" value="1"/>
</dbReference>
<dbReference type="GO" id="GO:0005634">
    <property type="term" value="C:nucleus"/>
    <property type="evidence" value="ECO:0007669"/>
    <property type="project" value="UniProtKB-SubCell"/>
</dbReference>
<dbReference type="STRING" id="3075.A0A087SR17"/>